<evidence type="ECO:0000313" key="2">
    <source>
        <dbReference type="EMBL" id="KZP07349.1"/>
    </source>
</evidence>
<organism evidence="2 3">
    <name type="scientific">Athelia psychrophila</name>
    <dbReference type="NCBI Taxonomy" id="1759441"/>
    <lineage>
        <taxon>Eukaryota</taxon>
        <taxon>Fungi</taxon>
        <taxon>Dikarya</taxon>
        <taxon>Basidiomycota</taxon>
        <taxon>Agaricomycotina</taxon>
        <taxon>Agaricomycetes</taxon>
        <taxon>Agaricomycetidae</taxon>
        <taxon>Atheliales</taxon>
        <taxon>Atheliaceae</taxon>
        <taxon>Athelia</taxon>
    </lineage>
</organism>
<reference evidence="2 3" key="1">
    <citation type="journal article" date="2016" name="Mol. Biol. Evol.">
        <title>Comparative Genomics of Early-Diverging Mushroom-Forming Fungi Provides Insights into the Origins of Lignocellulose Decay Capabilities.</title>
        <authorList>
            <person name="Nagy L.G."/>
            <person name="Riley R."/>
            <person name="Tritt A."/>
            <person name="Adam C."/>
            <person name="Daum C."/>
            <person name="Floudas D."/>
            <person name="Sun H."/>
            <person name="Yadav J.S."/>
            <person name="Pangilinan J."/>
            <person name="Larsson K.H."/>
            <person name="Matsuura K."/>
            <person name="Barry K."/>
            <person name="Labutti K."/>
            <person name="Kuo R."/>
            <person name="Ohm R.A."/>
            <person name="Bhattacharya S.S."/>
            <person name="Shirouzu T."/>
            <person name="Yoshinaga Y."/>
            <person name="Martin F.M."/>
            <person name="Grigoriev I.V."/>
            <person name="Hibbett D.S."/>
        </authorList>
    </citation>
    <scope>NUCLEOTIDE SEQUENCE [LARGE SCALE GENOMIC DNA]</scope>
    <source>
        <strain evidence="2 3">CBS 109695</strain>
    </source>
</reference>
<dbReference type="STRING" id="436010.A0A167XLR4"/>
<proteinExistence type="predicted"/>
<feature type="compositionally biased region" description="Basic residues" evidence="1">
    <location>
        <begin position="8"/>
        <end position="19"/>
    </location>
</feature>
<feature type="region of interest" description="Disordered" evidence="1">
    <location>
        <begin position="1"/>
        <end position="107"/>
    </location>
</feature>
<keyword evidence="3" id="KW-1185">Reference proteome</keyword>
<feature type="region of interest" description="Disordered" evidence="1">
    <location>
        <begin position="521"/>
        <end position="583"/>
    </location>
</feature>
<sequence length="634" mass="68543">MDQPHTTPPRRRTHRKRQSLARLSTDTTATLPAYQLPLWQRSHSVEEDPPSYPESTSSADEGDADSDSDARKPPHSPLSSPRRPKRFPGAPSSQPRKRQTGSTSDLDSLLQRSVHALEMSNALMQSSMSTQSSLSTLLSTDHVTDQSLERSARRISSARHCDQHASWMDDLDAITEGVNGLFSEEDTAESMVSQSLPTTSMAHRRRPSLNAHGKAAADLPHLHLSQQPTRAGLVAPPPRALTLHVASTDDPESLLLPSTLGLRSSPSSHSSDWRSAEPPPVNRNKNMPYSGFHTSASASLPVLTDRPSEPSTPAYNLLASFVTQQAGMATPNTPPKSSGFSFRRRGSSSSASTCTERGLCRQRSLDSRSRSTTPTRKPGSPAPVMRPMTPPIEELSASSSSSASSEHPHAYRTMQSLQKILDKQPAPVEKKSTIIPEHLTPPVFMPRSPKPVASSGTSTATASISRLLTRPRHHSSTQPLPPPTHSSLKQHSVPATPVASVPPSPAGSTLSFPELLGAGVARMRGSSPSSGRTTPSKRISFAALPESYASTRPVGSARFRDPRSKSKSKRKVKSQVDQVREREENGLGGWWGGWLFGAAGEAGYASAVRHEDRIEDRVTRSWGGRPGYGDEWAI</sequence>
<dbReference type="AlphaFoldDB" id="A0A167XLR4"/>
<gene>
    <name evidence="2" type="ORF">FIBSPDRAFT_841349</name>
</gene>
<dbReference type="EMBL" id="KV417754">
    <property type="protein sequence ID" value="KZP07349.1"/>
    <property type="molecule type" value="Genomic_DNA"/>
</dbReference>
<feature type="compositionally biased region" description="Low complexity" evidence="1">
    <location>
        <begin position="524"/>
        <end position="536"/>
    </location>
</feature>
<protein>
    <submittedName>
        <fullName evidence="2">Uncharacterized protein</fullName>
    </submittedName>
</protein>
<feature type="compositionally biased region" description="Low complexity" evidence="1">
    <location>
        <begin position="396"/>
        <end position="405"/>
    </location>
</feature>
<feature type="region of interest" description="Disordered" evidence="1">
    <location>
        <begin position="252"/>
        <end position="292"/>
    </location>
</feature>
<feature type="region of interest" description="Disordered" evidence="1">
    <location>
        <begin position="327"/>
        <end position="412"/>
    </location>
</feature>
<name>A0A167XLR4_9AGAM</name>
<feature type="compositionally biased region" description="Polar residues" evidence="1">
    <location>
        <begin position="21"/>
        <end position="30"/>
    </location>
</feature>
<dbReference type="Proteomes" id="UP000076532">
    <property type="component" value="Unassembled WGS sequence"/>
</dbReference>
<evidence type="ECO:0000313" key="3">
    <source>
        <dbReference type="Proteomes" id="UP000076532"/>
    </source>
</evidence>
<feature type="compositionally biased region" description="Polar residues" evidence="1">
    <location>
        <begin position="283"/>
        <end position="292"/>
    </location>
</feature>
<dbReference type="OrthoDB" id="3254377at2759"/>
<feature type="compositionally biased region" description="Low complexity" evidence="1">
    <location>
        <begin position="453"/>
        <end position="465"/>
    </location>
</feature>
<evidence type="ECO:0000256" key="1">
    <source>
        <dbReference type="SAM" id="MobiDB-lite"/>
    </source>
</evidence>
<feature type="region of interest" description="Disordered" evidence="1">
    <location>
        <begin position="439"/>
        <end position="507"/>
    </location>
</feature>
<feature type="compositionally biased region" description="Low complexity" evidence="1">
    <location>
        <begin position="253"/>
        <end position="270"/>
    </location>
</feature>
<accession>A0A167XLR4</accession>